<sequence>MGKVISIALLMMVLAVIVIECEAKSEIECTRICRKHCTRTSPVSECAACRKKCYESPPAVARTRRNSMFMESEEEKHR</sequence>
<evidence type="ECO:0000313" key="3">
    <source>
        <dbReference type="Proteomes" id="UP000029121"/>
    </source>
</evidence>
<gene>
    <name evidence="2" type="ORF">CARUB_v10025641mg</name>
</gene>
<protein>
    <recommendedName>
        <fullName evidence="4">Plant thionin family protein</fullName>
    </recommendedName>
</protein>
<accession>R0HVB1</accession>
<keyword evidence="1" id="KW-0732">Signal</keyword>
<evidence type="ECO:0000256" key="1">
    <source>
        <dbReference type="SAM" id="SignalP"/>
    </source>
</evidence>
<dbReference type="KEGG" id="crb:17889972"/>
<feature type="chain" id="PRO_5004352439" description="Plant thionin family protein" evidence="1">
    <location>
        <begin position="24"/>
        <end position="78"/>
    </location>
</feature>
<dbReference type="OrthoDB" id="1046889at2759"/>
<evidence type="ECO:0008006" key="4">
    <source>
        <dbReference type="Google" id="ProtNLM"/>
    </source>
</evidence>
<dbReference type="AlphaFoldDB" id="R0HVB1"/>
<organism evidence="2 3">
    <name type="scientific">Capsella rubella</name>
    <dbReference type="NCBI Taxonomy" id="81985"/>
    <lineage>
        <taxon>Eukaryota</taxon>
        <taxon>Viridiplantae</taxon>
        <taxon>Streptophyta</taxon>
        <taxon>Embryophyta</taxon>
        <taxon>Tracheophyta</taxon>
        <taxon>Spermatophyta</taxon>
        <taxon>Magnoliopsida</taxon>
        <taxon>eudicotyledons</taxon>
        <taxon>Gunneridae</taxon>
        <taxon>Pentapetalae</taxon>
        <taxon>rosids</taxon>
        <taxon>malvids</taxon>
        <taxon>Brassicales</taxon>
        <taxon>Brassicaceae</taxon>
        <taxon>Camelineae</taxon>
        <taxon>Capsella</taxon>
    </lineage>
</organism>
<evidence type="ECO:0000313" key="2">
    <source>
        <dbReference type="EMBL" id="EOA29355.1"/>
    </source>
</evidence>
<dbReference type="EMBL" id="KB870808">
    <property type="protein sequence ID" value="EOA29355.1"/>
    <property type="molecule type" value="Genomic_DNA"/>
</dbReference>
<feature type="signal peptide" evidence="1">
    <location>
        <begin position="1"/>
        <end position="23"/>
    </location>
</feature>
<name>R0HVB1_9BRAS</name>
<dbReference type="Proteomes" id="UP000029121">
    <property type="component" value="Unassembled WGS sequence"/>
</dbReference>
<reference evidence="3" key="1">
    <citation type="journal article" date="2013" name="Nat. Genet.">
        <title>The Capsella rubella genome and the genomic consequences of rapid mating system evolution.</title>
        <authorList>
            <person name="Slotte T."/>
            <person name="Hazzouri K.M."/>
            <person name="Agren J.A."/>
            <person name="Koenig D."/>
            <person name="Maumus F."/>
            <person name="Guo Y.L."/>
            <person name="Steige K."/>
            <person name="Platts A.E."/>
            <person name="Escobar J.S."/>
            <person name="Newman L.K."/>
            <person name="Wang W."/>
            <person name="Mandakova T."/>
            <person name="Vello E."/>
            <person name="Smith L.M."/>
            <person name="Henz S.R."/>
            <person name="Steffen J."/>
            <person name="Takuno S."/>
            <person name="Brandvain Y."/>
            <person name="Coop G."/>
            <person name="Andolfatto P."/>
            <person name="Hu T.T."/>
            <person name="Blanchette M."/>
            <person name="Clark R.M."/>
            <person name="Quesneville H."/>
            <person name="Nordborg M."/>
            <person name="Gaut B.S."/>
            <person name="Lysak M.A."/>
            <person name="Jenkins J."/>
            <person name="Grimwood J."/>
            <person name="Chapman J."/>
            <person name="Prochnik S."/>
            <person name="Shu S."/>
            <person name="Rokhsar D."/>
            <person name="Schmutz J."/>
            <person name="Weigel D."/>
            <person name="Wright S.I."/>
        </authorList>
    </citation>
    <scope>NUCLEOTIDE SEQUENCE [LARGE SCALE GENOMIC DNA]</scope>
    <source>
        <strain evidence="3">cv. Monte Gargano</strain>
    </source>
</reference>
<keyword evidence="3" id="KW-1185">Reference proteome</keyword>
<proteinExistence type="predicted"/>